<gene>
    <name evidence="2" type="ORF">AAFF_G00210320</name>
</gene>
<proteinExistence type="predicted"/>
<comment type="caution">
    <text evidence="2">The sequence shown here is derived from an EMBL/GenBank/DDBJ whole genome shotgun (WGS) entry which is preliminary data.</text>
</comment>
<evidence type="ECO:0000313" key="2">
    <source>
        <dbReference type="EMBL" id="KAJ8409991.1"/>
    </source>
</evidence>
<dbReference type="Proteomes" id="UP001221898">
    <property type="component" value="Unassembled WGS sequence"/>
</dbReference>
<dbReference type="AlphaFoldDB" id="A0AAD7WUI1"/>
<accession>A0AAD7WUI1</accession>
<keyword evidence="3" id="KW-1185">Reference proteome</keyword>
<keyword evidence="1" id="KW-1133">Transmembrane helix</keyword>
<organism evidence="2 3">
    <name type="scientific">Aldrovandia affinis</name>
    <dbReference type="NCBI Taxonomy" id="143900"/>
    <lineage>
        <taxon>Eukaryota</taxon>
        <taxon>Metazoa</taxon>
        <taxon>Chordata</taxon>
        <taxon>Craniata</taxon>
        <taxon>Vertebrata</taxon>
        <taxon>Euteleostomi</taxon>
        <taxon>Actinopterygii</taxon>
        <taxon>Neopterygii</taxon>
        <taxon>Teleostei</taxon>
        <taxon>Notacanthiformes</taxon>
        <taxon>Halosauridae</taxon>
        <taxon>Aldrovandia</taxon>
    </lineage>
</organism>
<dbReference type="EMBL" id="JAINUG010000028">
    <property type="protein sequence ID" value="KAJ8409991.1"/>
    <property type="molecule type" value="Genomic_DNA"/>
</dbReference>
<protein>
    <submittedName>
        <fullName evidence="2">Uncharacterized protein</fullName>
    </submittedName>
</protein>
<sequence>MWPARHLAGWTGTLWLIIWNFNCHTSIVLQVFITVTIRTRLLIQQFLHDHLITANLMLVTASWVSSLIFARRFPNDATGVRLHMTSHITFNVRPVEPLTSKVQRSELALVSSLV</sequence>
<feature type="transmembrane region" description="Helical" evidence="1">
    <location>
        <begin position="12"/>
        <end position="37"/>
    </location>
</feature>
<name>A0AAD7WUI1_9TELE</name>
<evidence type="ECO:0000313" key="3">
    <source>
        <dbReference type="Proteomes" id="UP001221898"/>
    </source>
</evidence>
<reference evidence="2" key="1">
    <citation type="journal article" date="2023" name="Science">
        <title>Genome structures resolve the early diversification of teleost fishes.</title>
        <authorList>
            <person name="Parey E."/>
            <person name="Louis A."/>
            <person name="Montfort J."/>
            <person name="Bouchez O."/>
            <person name="Roques C."/>
            <person name="Iampietro C."/>
            <person name="Lluch J."/>
            <person name="Castinel A."/>
            <person name="Donnadieu C."/>
            <person name="Desvignes T."/>
            <person name="Floi Bucao C."/>
            <person name="Jouanno E."/>
            <person name="Wen M."/>
            <person name="Mejri S."/>
            <person name="Dirks R."/>
            <person name="Jansen H."/>
            <person name="Henkel C."/>
            <person name="Chen W.J."/>
            <person name="Zahm M."/>
            <person name="Cabau C."/>
            <person name="Klopp C."/>
            <person name="Thompson A.W."/>
            <person name="Robinson-Rechavi M."/>
            <person name="Braasch I."/>
            <person name="Lecointre G."/>
            <person name="Bobe J."/>
            <person name="Postlethwait J.H."/>
            <person name="Berthelot C."/>
            <person name="Roest Crollius H."/>
            <person name="Guiguen Y."/>
        </authorList>
    </citation>
    <scope>NUCLEOTIDE SEQUENCE</scope>
    <source>
        <strain evidence="2">NC1722</strain>
    </source>
</reference>
<keyword evidence="1" id="KW-0472">Membrane</keyword>
<evidence type="ECO:0000256" key="1">
    <source>
        <dbReference type="SAM" id="Phobius"/>
    </source>
</evidence>
<keyword evidence="1" id="KW-0812">Transmembrane</keyword>